<dbReference type="PANTHER" id="PTHR38011:SF12">
    <property type="entry name" value="BIFUNCTIONAL DEAMINASE-REDUCTASE DOMAIN PROTEIN"/>
    <property type="match status" value="1"/>
</dbReference>
<evidence type="ECO:0000313" key="2">
    <source>
        <dbReference type="EMBL" id="SNY72047.1"/>
    </source>
</evidence>
<dbReference type="SUPFAM" id="SSF53597">
    <property type="entry name" value="Dihydrofolate reductase-like"/>
    <property type="match status" value="1"/>
</dbReference>
<dbReference type="InterPro" id="IPR050765">
    <property type="entry name" value="Riboflavin_Biosynth_HTPR"/>
</dbReference>
<accession>A0A285KJH2</accession>
<dbReference type="Proteomes" id="UP000219612">
    <property type="component" value="Unassembled WGS sequence"/>
</dbReference>
<feature type="domain" description="Bacterial bifunctional deaminase-reductase C-terminal" evidence="1">
    <location>
        <begin position="2"/>
        <end position="177"/>
    </location>
</feature>
<evidence type="ECO:0000259" key="1">
    <source>
        <dbReference type="Pfam" id="PF01872"/>
    </source>
</evidence>
<organism evidence="2 3">
    <name type="scientific">Paractinoplanes atraurantiacus</name>
    <dbReference type="NCBI Taxonomy" id="1036182"/>
    <lineage>
        <taxon>Bacteria</taxon>
        <taxon>Bacillati</taxon>
        <taxon>Actinomycetota</taxon>
        <taxon>Actinomycetes</taxon>
        <taxon>Micromonosporales</taxon>
        <taxon>Micromonosporaceae</taxon>
        <taxon>Paractinoplanes</taxon>
    </lineage>
</organism>
<dbReference type="GO" id="GO:0008703">
    <property type="term" value="F:5-amino-6-(5-phosphoribosylamino)uracil reductase activity"/>
    <property type="evidence" value="ECO:0007669"/>
    <property type="project" value="InterPro"/>
</dbReference>
<dbReference type="InterPro" id="IPR024072">
    <property type="entry name" value="DHFR-like_dom_sf"/>
</dbReference>
<dbReference type="EMBL" id="OBDY01000041">
    <property type="protein sequence ID" value="SNY72047.1"/>
    <property type="molecule type" value="Genomic_DNA"/>
</dbReference>
<name>A0A285KJH2_9ACTN</name>
<evidence type="ECO:0000313" key="3">
    <source>
        <dbReference type="Proteomes" id="UP000219612"/>
    </source>
</evidence>
<dbReference type="PANTHER" id="PTHR38011">
    <property type="entry name" value="DIHYDROFOLATE REDUCTASE FAMILY PROTEIN (AFU_ORTHOLOGUE AFUA_8G06820)"/>
    <property type="match status" value="1"/>
</dbReference>
<dbReference type="Gene3D" id="3.40.430.10">
    <property type="entry name" value="Dihydrofolate Reductase, subunit A"/>
    <property type="match status" value="1"/>
</dbReference>
<dbReference type="RefSeq" id="WP_097328704.1">
    <property type="nucleotide sequence ID" value="NZ_OBDY01000041.1"/>
</dbReference>
<dbReference type="InterPro" id="IPR002734">
    <property type="entry name" value="RibDG_C"/>
</dbReference>
<dbReference type="OrthoDB" id="2313602at2"/>
<keyword evidence="3" id="KW-1185">Reference proteome</keyword>
<dbReference type="Pfam" id="PF01872">
    <property type="entry name" value="RibD_C"/>
    <property type="match status" value="1"/>
</dbReference>
<sequence length="198" mass="21583">MAYITCDLAISVDGYTSGVNQRLDKPFGDGPVDMLTKWMFATPDENKEEIAGIVAADAFIMGRNMFSPGRGEWDLDWKGWWGDDPPYHKPVFVLTHHERDDLPMEGGTTFHFVTGGVEQALKRAVEAAGDGTIAIAGGATTVNQFLAAGLIDELRLHIAPVTVGAGDRLFDGVPPLALERILSREASLVTHVTYKIKR</sequence>
<reference evidence="2 3" key="1">
    <citation type="submission" date="2017-09" db="EMBL/GenBank/DDBJ databases">
        <authorList>
            <person name="Ehlers B."/>
            <person name="Leendertz F.H."/>
        </authorList>
    </citation>
    <scope>NUCLEOTIDE SEQUENCE [LARGE SCALE GENOMIC DNA]</scope>
    <source>
        <strain evidence="2 3">CGMCC 4.6857</strain>
    </source>
</reference>
<gene>
    <name evidence="2" type="ORF">SAMN05421748_14152</name>
</gene>
<dbReference type="GO" id="GO:0009231">
    <property type="term" value="P:riboflavin biosynthetic process"/>
    <property type="evidence" value="ECO:0007669"/>
    <property type="project" value="InterPro"/>
</dbReference>
<proteinExistence type="predicted"/>
<dbReference type="AlphaFoldDB" id="A0A285KJH2"/>
<protein>
    <submittedName>
        <fullName evidence="2">Dihydrofolate reductase</fullName>
    </submittedName>
</protein>